<keyword evidence="2" id="KW-1185">Reference proteome</keyword>
<accession>A0A8H9L914</accession>
<protein>
    <submittedName>
        <fullName evidence="1">Uncharacterized protein</fullName>
    </submittedName>
</protein>
<gene>
    <name evidence="1" type="ORF">GCM10011574_14660</name>
</gene>
<sequence>MGTPPCRDGACAGACSCWASQGRAWGSSLFQVAKLWPPLGRIREDTRMGALTAAVNSVVAR</sequence>
<comment type="caution">
    <text evidence="1">The sequence shown here is derived from an EMBL/GenBank/DDBJ whole genome shotgun (WGS) entry which is preliminary data.</text>
</comment>
<evidence type="ECO:0000313" key="2">
    <source>
        <dbReference type="Proteomes" id="UP000653480"/>
    </source>
</evidence>
<evidence type="ECO:0000313" key="1">
    <source>
        <dbReference type="EMBL" id="GGO04046.1"/>
    </source>
</evidence>
<dbReference type="Proteomes" id="UP000653480">
    <property type="component" value="Unassembled WGS sequence"/>
</dbReference>
<organism evidence="1 2">
    <name type="scientific">Microbispora bryophytorum</name>
    <dbReference type="NCBI Taxonomy" id="1460882"/>
    <lineage>
        <taxon>Bacteria</taxon>
        <taxon>Bacillati</taxon>
        <taxon>Actinomycetota</taxon>
        <taxon>Actinomycetes</taxon>
        <taxon>Streptosporangiales</taxon>
        <taxon>Streptosporangiaceae</taxon>
        <taxon>Microbispora</taxon>
    </lineage>
</organism>
<dbReference type="AlphaFoldDB" id="A0A8H9L914"/>
<dbReference type="EMBL" id="BMMN01000002">
    <property type="protein sequence ID" value="GGO04046.1"/>
    <property type="molecule type" value="Genomic_DNA"/>
</dbReference>
<reference evidence="1" key="1">
    <citation type="journal article" date="2014" name="Int. J. Syst. Evol. Microbiol.">
        <title>Complete genome sequence of Corynebacterium casei LMG S-19264T (=DSM 44701T), isolated from a smear-ripened cheese.</title>
        <authorList>
            <consortium name="US DOE Joint Genome Institute (JGI-PGF)"/>
            <person name="Walter F."/>
            <person name="Albersmeier A."/>
            <person name="Kalinowski J."/>
            <person name="Ruckert C."/>
        </authorList>
    </citation>
    <scope>NUCLEOTIDE SEQUENCE</scope>
    <source>
        <strain evidence="1">CGMCC 4.7138</strain>
    </source>
</reference>
<reference evidence="1" key="2">
    <citation type="submission" date="2020-09" db="EMBL/GenBank/DDBJ databases">
        <authorList>
            <person name="Sun Q."/>
            <person name="Zhou Y."/>
        </authorList>
    </citation>
    <scope>NUCLEOTIDE SEQUENCE</scope>
    <source>
        <strain evidence="1">CGMCC 4.7138</strain>
    </source>
</reference>
<proteinExistence type="predicted"/>
<name>A0A8H9L914_9ACTN</name>